<dbReference type="InterPro" id="IPR001387">
    <property type="entry name" value="Cro/C1-type_HTH"/>
</dbReference>
<dbReference type="EMBL" id="CAADAN010000010">
    <property type="protein sequence ID" value="VFD33579.1"/>
    <property type="molecule type" value="Genomic_DNA"/>
</dbReference>
<dbReference type="RefSeq" id="WP_021359705.1">
    <property type="nucleotide sequence ID" value="NZ_BISJ01000020.1"/>
</dbReference>
<reference evidence="3 4" key="1">
    <citation type="submission" date="2019-02" db="EMBL/GenBank/DDBJ databases">
        <authorList>
            <consortium name="Pathogen Informatics"/>
        </authorList>
    </citation>
    <scope>NUCLEOTIDE SEQUENCE [LARGE SCALE GENOMIC DNA]</scope>
    <source>
        <strain evidence="4">clo34</strain>
    </source>
</reference>
<dbReference type="SUPFAM" id="SSF47413">
    <property type="entry name" value="lambda repressor-like DNA-binding domains"/>
    <property type="match status" value="1"/>
</dbReference>
<organism evidence="3 4">
    <name type="scientific">Clostridioides difficile</name>
    <name type="common">Peptoclostridium difficile</name>
    <dbReference type="NCBI Taxonomy" id="1496"/>
    <lineage>
        <taxon>Bacteria</taxon>
        <taxon>Bacillati</taxon>
        <taxon>Bacillota</taxon>
        <taxon>Clostridia</taxon>
        <taxon>Peptostreptococcales</taxon>
        <taxon>Peptostreptococcaceae</taxon>
        <taxon>Clostridioides</taxon>
    </lineage>
</organism>
<feature type="domain" description="HTH cro/C1-type" evidence="2">
    <location>
        <begin position="6"/>
        <end position="60"/>
    </location>
</feature>
<dbReference type="AlphaFoldDB" id="A0AB74QDY5"/>
<dbReference type="Proteomes" id="UP000411588">
    <property type="component" value="Unassembled WGS sequence"/>
</dbReference>
<dbReference type="InterPro" id="IPR010982">
    <property type="entry name" value="Lambda_DNA-bd_dom_sf"/>
</dbReference>
<gene>
    <name evidence="3" type="ORF">SAMEA1402399_02637</name>
</gene>
<evidence type="ECO:0000259" key="2">
    <source>
        <dbReference type="PROSITE" id="PS50943"/>
    </source>
</evidence>
<name>A0AB74QDY5_CLODI</name>
<evidence type="ECO:0000256" key="1">
    <source>
        <dbReference type="ARBA" id="ARBA00023125"/>
    </source>
</evidence>
<proteinExistence type="predicted"/>
<dbReference type="PANTHER" id="PTHR46558">
    <property type="entry name" value="TRACRIPTIONAL REGULATORY PROTEIN-RELATED-RELATED"/>
    <property type="match status" value="1"/>
</dbReference>
<dbReference type="Gene3D" id="1.10.260.40">
    <property type="entry name" value="lambda repressor-like DNA-binding domains"/>
    <property type="match status" value="1"/>
</dbReference>
<evidence type="ECO:0000313" key="4">
    <source>
        <dbReference type="Proteomes" id="UP000411588"/>
    </source>
</evidence>
<evidence type="ECO:0000313" key="3">
    <source>
        <dbReference type="EMBL" id="VFD33579.1"/>
    </source>
</evidence>
<dbReference type="SMART" id="SM00530">
    <property type="entry name" value="HTH_XRE"/>
    <property type="match status" value="1"/>
</dbReference>
<dbReference type="Pfam" id="PF01381">
    <property type="entry name" value="HTH_3"/>
    <property type="match status" value="1"/>
</dbReference>
<dbReference type="PANTHER" id="PTHR46558:SF4">
    <property type="entry name" value="DNA-BIDING PHAGE PROTEIN"/>
    <property type="match status" value="1"/>
</dbReference>
<dbReference type="PROSITE" id="PS50943">
    <property type="entry name" value="HTH_CROC1"/>
    <property type="match status" value="1"/>
</dbReference>
<accession>A0AB74QDY5</accession>
<sequence>MKNYILKSLRVRQGLRQRDLAKILGMNPSTYSSKENGDRRFTVSEAIKISDFFNTDLRDIFLNK</sequence>
<dbReference type="GO" id="GO:0003677">
    <property type="term" value="F:DNA binding"/>
    <property type="evidence" value="ECO:0007669"/>
    <property type="project" value="UniProtKB-KW"/>
</dbReference>
<keyword evidence="1 3" id="KW-0238">DNA-binding</keyword>
<comment type="caution">
    <text evidence="3">The sequence shown here is derived from an EMBL/GenBank/DDBJ whole genome shotgun (WGS) entry which is preliminary data.</text>
</comment>
<dbReference type="CDD" id="cd00093">
    <property type="entry name" value="HTH_XRE"/>
    <property type="match status" value="1"/>
</dbReference>
<protein>
    <submittedName>
        <fullName evidence="3">DNA-binding protein</fullName>
    </submittedName>
</protein>